<dbReference type="InterPro" id="IPR051785">
    <property type="entry name" value="MMCE/EMCE_epimerase"/>
</dbReference>
<evidence type="ECO:0000256" key="1">
    <source>
        <dbReference type="ARBA" id="ARBA00022723"/>
    </source>
</evidence>
<reference evidence="3 4" key="1">
    <citation type="submission" date="2024-09" db="EMBL/GenBank/DDBJ databases">
        <authorList>
            <person name="Pan X."/>
        </authorList>
    </citation>
    <scope>NUCLEOTIDE SEQUENCE [LARGE SCALE GENOMIC DNA]</scope>
    <source>
        <strain evidence="3 4">B2969</strain>
    </source>
</reference>
<dbReference type="EMBL" id="JBIQWL010000002">
    <property type="protein sequence ID" value="MFH8250434.1"/>
    <property type="molecule type" value="Genomic_DNA"/>
</dbReference>
<dbReference type="InterPro" id="IPR037523">
    <property type="entry name" value="VOC_core"/>
</dbReference>
<dbReference type="PANTHER" id="PTHR43048:SF5">
    <property type="entry name" value="BLR5325 PROTEIN"/>
    <property type="match status" value="1"/>
</dbReference>
<dbReference type="Pfam" id="PF13669">
    <property type="entry name" value="Glyoxalase_4"/>
    <property type="match status" value="1"/>
</dbReference>
<evidence type="ECO:0000259" key="2">
    <source>
        <dbReference type="PROSITE" id="PS51819"/>
    </source>
</evidence>
<name>A0ABW7Q6E5_9MICO</name>
<dbReference type="SUPFAM" id="SSF54593">
    <property type="entry name" value="Glyoxalase/Bleomycin resistance protein/Dihydroxybiphenyl dioxygenase"/>
    <property type="match status" value="1"/>
</dbReference>
<keyword evidence="1" id="KW-0479">Metal-binding</keyword>
<protein>
    <submittedName>
        <fullName evidence="3">VOC family protein</fullName>
    </submittedName>
</protein>
<comment type="caution">
    <text evidence="3">The sequence shown here is derived from an EMBL/GenBank/DDBJ whole genome shotgun (WGS) entry which is preliminary data.</text>
</comment>
<dbReference type="PANTHER" id="PTHR43048">
    <property type="entry name" value="METHYLMALONYL-COA EPIMERASE"/>
    <property type="match status" value="1"/>
</dbReference>
<keyword evidence="4" id="KW-1185">Reference proteome</keyword>
<organism evidence="3 4">
    <name type="scientific">Microbacterium alkaliflavum</name>
    <dbReference type="NCBI Taxonomy" id="3248839"/>
    <lineage>
        <taxon>Bacteria</taxon>
        <taxon>Bacillati</taxon>
        <taxon>Actinomycetota</taxon>
        <taxon>Actinomycetes</taxon>
        <taxon>Micrococcales</taxon>
        <taxon>Microbacteriaceae</taxon>
        <taxon>Microbacterium</taxon>
    </lineage>
</organism>
<accession>A0ABW7Q6E5</accession>
<dbReference type="PROSITE" id="PS51819">
    <property type="entry name" value="VOC"/>
    <property type="match status" value="1"/>
</dbReference>
<evidence type="ECO:0000313" key="4">
    <source>
        <dbReference type="Proteomes" id="UP001610861"/>
    </source>
</evidence>
<gene>
    <name evidence="3" type="ORF">ACH3VR_08740</name>
</gene>
<dbReference type="RefSeq" id="WP_396640369.1">
    <property type="nucleotide sequence ID" value="NZ_JBIQWL010000002.1"/>
</dbReference>
<evidence type="ECO:0000313" key="3">
    <source>
        <dbReference type="EMBL" id="MFH8250434.1"/>
    </source>
</evidence>
<dbReference type="InterPro" id="IPR029068">
    <property type="entry name" value="Glyas_Bleomycin-R_OHBP_Dase"/>
</dbReference>
<proteinExistence type="predicted"/>
<feature type="domain" description="VOC" evidence="2">
    <location>
        <begin position="5"/>
        <end position="143"/>
    </location>
</feature>
<dbReference type="Proteomes" id="UP001610861">
    <property type="component" value="Unassembled WGS sequence"/>
</dbReference>
<dbReference type="Gene3D" id="3.10.180.10">
    <property type="entry name" value="2,3-Dihydroxybiphenyl 1,2-Dioxygenase, domain 1"/>
    <property type="match status" value="1"/>
</dbReference>
<sequence length="145" mass="16051">MGVRSFEHVGVIVQDLEKVAAFFELLGFHRGDTATVGGEWADRVNGLTGTRVEMVFMTTPDGSGALELSRFIEPVNQDAPTSLPSDTLGLRHIAYRVDGVEELIERVRAAGYDLVRELVNYEDIWLVCYVRGPEGLIVELGERLS</sequence>